<dbReference type="PANTHER" id="PTHR46033">
    <property type="entry name" value="PROTEIN MAIN-LIKE 2"/>
    <property type="match status" value="1"/>
</dbReference>
<dbReference type="PANTHER" id="PTHR46033:SF80">
    <property type="entry name" value="PROTEIN MAIN-LIKE 2-LIKE"/>
    <property type="match status" value="1"/>
</dbReference>
<name>A0AA88R140_9ASTE</name>
<dbReference type="InterPro" id="IPR019557">
    <property type="entry name" value="AminoTfrase-like_pln_mobile"/>
</dbReference>
<dbReference type="AlphaFoldDB" id="A0AA88R140"/>
<dbReference type="Proteomes" id="UP001187471">
    <property type="component" value="Unassembled WGS sequence"/>
</dbReference>
<feature type="domain" description="Aminotransferase-like plant mobile" evidence="1">
    <location>
        <begin position="166"/>
        <end position="294"/>
    </location>
</feature>
<comment type="caution">
    <text evidence="2">The sequence shown here is derived from an EMBL/GenBank/DDBJ whole genome shotgun (WGS) entry which is preliminary data.</text>
</comment>
<proteinExistence type="predicted"/>
<keyword evidence="3" id="KW-1185">Reference proteome</keyword>
<protein>
    <recommendedName>
        <fullName evidence="1">Aminotransferase-like plant mobile domain-containing protein</fullName>
    </recommendedName>
</protein>
<dbReference type="Pfam" id="PF10536">
    <property type="entry name" value="PMD"/>
    <property type="match status" value="1"/>
</dbReference>
<sequence>MTDDDEDAPVPTDASGVPLGFVDAGVRSFDQTPSHSDVLLSAKVAVPGSPLEGLWRELARRVPIEVFAVSWSSASMGDGPMVPSLYIRAPSFDIAPVMSPRYVPGLLAEREDISWSPVMFKGHNVMPAGWGFWCAYMLGCEVWRERLEALGLVAAVEATYKSVDPVRDISGLTLLLSRWSSQTHTFITEFGEIGPTLLDVVTLTDPPMQGTEDARVPKLTAEERLTVKALIGFLSDTKLNRKGTYSRWIQHFYGTVVMQPGQRVMSDDDFHMGPFYSDERYELAAFLAMFLSRIKPKPKPRPRIETDGGDAHVYCGPWVNLGPPSLQNMDTPKGSNP</sequence>
<evidence type="ECO:0000313" key="2">
    <source>
        <dbReference type="EMBL" id="KAK2970886.1"/>
    </source>
</evidence>
<organism evidence="2 3">
    <name type="scientific">Escallonia rubra</name>
    <dbReference type="NCBI Taxonomy" id="112253"/>
    <lineage>
        <taxon>Eukaryota</taxon>
        <taxon>Viridiplantae</taxon>
        <taxon>Streptophyta</taxon>
        <taxon>Embryophyta</taxon>
        <taxon>Tracheophyta</taxon>
        <taxon>Spermatophyta</taxon>
        <taxon>Magnoliopsida</taxon>
        <taxon>eudicotyledons</taxon>
        <taxon>Gunneridae</taxon>
        <taxon>Pentapetalae</taxon>
        <taxon>asterids</taxon>
        <taxon>campanulids</taxon>
        <taxon>Escalloniales</taxon>
        <taxon>Escalloniaceae</taxon>
        <taxon>Escallonia</taxon>
    </lineage>
</organism>
<reference evidence="2" key="1">
    <citation type="submission" date="2022-12" db="EMBL/GenBank/DDBJ databases">
        <title>Draft genome assemblies for two species of Escallonia (Escalloniales).</title>
        <authorList>
            <person name="Chanderbali A."/>
            <person name="Dervinis C."/>
            <person name="Anghel I."/>
            <person name="Soltis D."/>
            <person name="Soltis P."/>
            <person name="Zapata F."/>
        </authorList>
    </citation>
    <scope>NUCLEOTIDE SEQUENCE</scope>
    <source>
        <strain evidence="2">UCBG92.1500</strain>
        <tissue evidence="2">Leaf</tissue>
    </source>
</reference>
<evidence type="ECO:0000259" key="1">
    <source>
        <dbReference type="Pfam" id="PF10536"/>
    </source>
</evidence>
<accession>A0AA88R140</accession>
<dbReference type="GO" id="GO:0010073">
    <property type="term" value="P:meristem maintenance"/>
    <property type="evidence" value="ECO:0007669"/>
    <property type="project" value="InterPro"/>
</dbReference>
<dbReference type="InterPro" id="IPR044824">
    <property type="entry name" value="MAIN-like"/>
</dbReference>
<dbReference type="EMBL" id="JAVXUO010002632">
    <property type="protein sequence ID" value="KAK2970886.1"/>
    <property type="molecule type" value="Genomic_DNA"/>
</dbReference>
<evidence type="ECO:0000313" key="3">
    <source>
        <dbReference type="Proteomes" id="UP001187471"/>
    </source>
</evidence>
<gene>
    <name evidence="2" type="ORF">RJ640_025084</name>
</gene>